<dbReference type="KEGG" id="pcot:PCOAH_00042710"/>
<evidence type="ECO:0000313" key="2">
    <source>
        <dbReference type="EMBL" id="ANQ09484.1"/>
    </source>
</evidence>
<feature type="region of interest" description="Disordered" evidence="1">
    <location>
        <begin position="579"/>
        <end position="598"/>
    </location>
</feature>
<dbReference type="OrthoDB" id="378706at2759"/>
<feature type="region of interest" description="Disordered" evidence="1">
    <location>
        <begin position="220"/>
        <end position="265"/>
    </location>
</feature>
<reference evidence="3" key="1">
    <citation type="submission" date="2016-06" db="EMBL/GenBank/DDBJ databases">
        <title>First high quality genome sequence of Plasmodium coatneyi using continuous long reads from single molecule, real-time sequencing.</title>
        <authorList>
            <person name="Chien J.-T."/>
            <person name="Pakala S.B."/>
            <person name="Geraldo J.A."/>
            <person name="Lapp S.A."/>
            <person name="Barnwell J.W."/>
            <person name="Kissinger J.C."/>
            <person name="Galinski M.R."/>
            <person name="Humphrey J.C."/>
        </authorList>
    </citation>
    <scope>NUCLEOTIDE SEQUENCE [LARGE SCALE GENOMIC DNA]</scope>
    <source>
        <strain evidence="3">Hackeri</strain>
    </source>
</reference>
<protein>
    <submittedName>
        <fullName evidence="2">Uncharacterized protein</fullName>
    </submittedName>
</protein>
<dbReference type="VEuPathDB" id="PlasmoDB:PCOAH_00042710"/>
<name>A0A1B1E399_9APIC</name>
<sequence>MASVTHSDGSKKNTNGGGTTSYDDFIELRKRILLKEKELLEKKKWSEKASVKNGGEEIAAKEQLEAQKGGKLMYRSFDEFYKYKKYFEEHEVKVERDAMKLLRKCGGSYLSGGNKVSGGNDVHTPNDVHAANDVHTPNEEGDRGDHRYSYIKLKTERQGTVKQLKEYFQKMQQEQMQKRNNEMLPKRDKKGTINVVDKGKERGLNSGNTVLEKVENEKRCYPPEDDLPTTLHSSAGGVSIPQGDTKGNNQVEKQPDGCANGANAQSDHIDMKELELLYNLISEMKKSRNKGEDYIANLVQDLHNSNKRHLVRKILQILKTVDSKITSEQGKKPLESGVSQVGAGDLGKQHTKVSTSLNMQCNKAFPEKEKTNGGHTKVLTKGTFNWSSVQKNEEKKTAPVRSGSPIHVKIKKYNDAVEAGYSQIGRPLCGKVEVRKVDGSVSRTVERKKGPTKGGKATDNENSGAKGALQGGKNNQKGVTPNDRMSKQTSIAPPDGANNQSKQPNENVTSLRPNGSTVKGEANHAGKFEWFYSTMKDLYSEGDGEAGGEPNGGPRGESNDYSSEDGENDDLFLWLENRDVENVLSGKKQSDEGNTSEE</sequence>
<feature type="region of interest" description="Disordered" evidence="1">
    <location>
        <begin position="124"/>
        <end position="145"/>
    </location>
</feature>
<keyword evidence="3" id="KW-1185">Reference proteome</keyword>
<dbReference type="GeneID" id="30911002"/>
<feature type="region of interest" description="Disordered" evidence="1">
    <location>
        <begin position="539"/>
        <end position="571"/>
    </location>
</feature>
<organism evidence="2 3">
    <name type="scientific">Plasmodium coatneyi</name>
    <dbReference type="NCBI Taxonomy" id="208452"/>
    <lineage>
        <taxon>Eukaryota</taxon>
        <taxon>Sar</taxon>
        <taxon>Alveolata</taxon>
        <taxon>Apicomplexa</taxon>
        <taxon>Aconoidasida</taxon>
        <taxon>Haemosporida</taxon>
        <taxon>Plasmodiidae</taxon>
        <taxon>Plasmodium</taxon>
    </lineage>
</organism>
<proteinExistence type="predicted"/>
<feature type="compositionally biased region" description="Basic and acidic residues" evidence="1">
    <location>
        <begin position="439"/>
        <end position="449"/>
    </location>
</feature>
<dbReference type="RefSeq" id="XP_019916179.1">
    <property type="nucleotide sequence ID" value="XM_020061055.1"/>
</dbReference>
<feature type="region of interest" description="Disordered" evidence="1">
    <location>
        <begin position="439"/>
        <end position="523"/>
    </location>
</feature>
<dbReference type="AlphaFoldDB" id="A0A1B1E399"/>
<evidence type="ECO:0000313" key="3">
    <source>
        <dbReference type="Proteomes" id="UP000092716"/>
    </source>
</evidence>
<dbReference type="EMBL" id="CP016250">
    <property type="protein sequence ID" value="ANQ09484.1"/>
    <property type="molecule type" value="Genomic_DNA"/>
</dbReference>
<feature type="compositionally biased region" description="Polar residues" evidence="1">
    <location>
        <begin position="487"/>
        <end position="517"/>
    </location>
</feature>
<evidence type="ECO:0000256" key="1">
    <source>
        <dbReference type="SAM" id="MobiDB-lite"/>
    </source>
</evidence>
<feature type="region of interest" description="Disordered" evidence="1">
    <location>
        <begin position="1"/>
        <end position="22"/>
    </location>
</feature>
<accession>A0A1B1E399</accession>
<dbReference type="Proteomes" id="UP000092716">
    <property type="component" value="Chromosome 12"/>
</dbReference>
<gene>
    <name evidence="2" type="ORF">PCOAH_00042710</name>
</gene>